<comment type="caution">
    <text evidence="3">The sequence shown here is derived from an EMBL/GenBank/DDBJ whole genome shotgun (WGS) entry which is preliminary data.</text>
</comment>
<feature type="transmembrane region" description="Helical" evidence="2">
    <location>
        <begin position="147"/>
        <end position="172"/>
    </location>
</feature>
<organism evidence="3 4">
    <name type="scientific">Blastopirellula retiformator</name>
    <dbReference type="NCBI Taxonomy" id="2527970"/>
    <lineage>
        <taxon>Bacteria</taxon>
        <taxon>Pseudomonadati</taxon>
        <taxon>Planctomycetota</taxon>
        <taxon>Planctomycetia</taxon>
        <taxon>Pirellulales</taxon>
        <taxon>Pirellulaceae</taxon>
        <taxon>Blastopirellula</taxon>
    </lineage>
</organism>
<proteinExistence type="predicted"/>
<dbReference type="RefSeq" id="WP_146428790.1">
    <property type="nucleotide sequence ID" value="NZ_SJPF01000001.1"/>
</dbReference>
<feature type="transmembrane region" description="Helical" evidence="2">
    <location>
        <begin position="204"/>
        <end position="222"/>
    </location>
</feature>
<keyword evidence="2" id="KW-1133">Transmembrane helix</keyword>
<protein>
    <recommendedName>
        <fullName evidence="5">Zinc finger/thioredoxin putative domain-containing protein</fullName>
    </recommendedName>
</protein>
<feature type="transmembrane region" description="Helical" evidence="2">
    <location>
        <begin position="103"/>
        <end position="135"/>
    </location>
</feature>
<keyword evidence="4" id="KW-1185">Reference proteome</keyword>
<evidence type="ECO:0008006" key="5">
    <source>
        <dbReference type="Google" id="ProtNLM"/>
    </source>
</evidence>
<evidence type="ECO:0000256" key="1">
    <source>
        <dbReference type="SAM" id="MobiDB-lite"/>
    </source>
</evidence>
<dbReference type="OrthoDB" id="278173at2"/>
<evidence type="ECO:0000313" key="3">
    <source>
        <dbReference type="EMBL" id="TWT38547.1"/>
    </source>
</evidence>
<dbReference type="EMBL" id="SJPF01000001">
    <property type="protein sequence ID" value="TWT38547.1"/>
    <property type="molecule type" value="Genomic_DNA"/>
</dbReference>
<feature type="transmembrane region" description="Helical" evidence="2">
    <location>
        <begin position="179"/>
        <end position="198"/>
    </location>
</feature>
<name>A0A5C5VKQ4_9BACT</name>
<gene>
    <name evidence="3" type="ORF">Enr8_02400</name>
</gene>
<feature type="region of interest" description="Disordered" evidence="1">
    <location>
        <begin position="34"/>
        <end position="94"/>
    </location>
</feature>
<evidence type="ECO:0000256" key="2">
    <source>
        <dbReference type="SAM" id="Phobius"/>
    </source>
</evidence>
<accession>A0A5C5VKQ4</accession>
<reference evidence="3 4" key="1">
    <citation type="submission" date="2019-02" db="EMBL/GenBank/DDBJ databases">
        <title>Deep-cultivation of Planctomycetes and their phenomic and genomic characterization uncovers novel biology.</title>
        <authorList>
            <person name="Wiegand S."/>
            <person name="Jogler M."/>
            <person name="Boedeker C."/>
            <person name="Pinto D."/>
            <person name="Vollmers J."/>
            <person name="Rivas-Marin E."/>
            <person name="Kohn T."/>
            <person name="Peeters S.H."/>
            <person name="Heuer A."/>
            <person name="Rast P."/>
            <person name="Oberbeckmann S."/>
            <person name="Bunk B."/>
            <person name="Jeske O."/>
            <person name="Meyerdierks A."/>
            <person name="Storesund J.E."/>
            <person name="Kallscheuer N."/>
            <person name="Luecker S."/>
            <person name="Lage O.M."/>
            <person name="Pohl T."/>
            <person name="Merkel B.J."/>
            <person name="Hornburger P."/>
            <person name="Mueller R.-W."/>
            <person name="Bruemmer F."/>
            <person name="Labrenz M."/>
            <person name="Spormann A.M."/>
            <person name="Op Den Camp H."/>
            <person name="Overmann J."/>
            <person name="Amann R."/>
            <person name="Jetten M.S.M."/>
            <person name="Mascher T."/>
            <person name="Medema M.H."/>
            <person name="Devos D.P."/>
            <person name="Kaster A.-K."/>
            <person name="Ovreas L."/>
            <person name="Rohde M."/>
            <person name="Galperin M.Y."/>
            <person name="Jogler C."/>
        </authorList>
    </citation>
    <scope>NUCLEOTIDE SEQUENCE [LARGE SCALE GENOMIC DNA]</scope>
    <source>
        <strain evidence="3 4">Enr8</strain>
    </source>
</reference>
<keyword evidence="2" id="KW-0812">Transmembrane</keyword>
<dbReference type="AlphaFoldDB" id="A0A5C5VKQ4"/>
<feature type="compositionally biased region" description="Pro residues" evidence="1">
    <location>
        <begin position="44"/>
        <end position="53"/>
    </location>
</feature>
<keyword evidence="2" id="KW-0472">Membrane</keyword>
<evidence type="ECO:0000313" key="4">
    <source>
        <dbReference type="Proteomes" id="UP000318878"/>
    </source>
</evidence>
<feature type="compositionally biased region" description="Low complexity" evidence="1">
    <location>
        <begin position="77"/>
        <end position="86"/>
    </location>
</feature>
<sequence>MPIEFLCTECPKKLRVPDDSAGKKVKCPGCGHVQRIPTPEVAPEEPPLPPPEPVTTRPLAAEEPNPFAENTANPYQSPSASASTSSDYRAPTGGGMTEQTAKVLLTVPVAIILVAQAVNLLLSVLLTGFAIFMLVSPPNPADAADQAVVWISLASACGIGSILSIAAIGFLITVLFRKSYTMAWVGVLLGMIPCGAISNCPTLLLAILGFTAGIWAIVLLCLPEGKAQFR</sequence>
<dbReference type="Proteomes" id="UP000318878">
    <property type="component" value="Unassembled WGS sequence"/>
</dbReference>